<gene>
    <name evidence="1" type="ORF">E3N88_29623</name>
</gene>
<sequence length="174" mass="19173">MYSRHWTTRYSTRHRHAGAHTATVDALDEEKNWQFDVLKQETSAGQKLQQLHALICAGNVEKMAGNFIRQTAGAAGNIQEGCKGWYGLAGIVDDNDDVATNCKYFMAAKADHAHIETHCTHNTHNTTVNNHKAAINVADMVTVEEQYESVIDGAVFRGAENEVYVVQIDAEVAG</sequence>
<comment type="caution">
    <text evidence="1">The sequence shown here is derived from an EMBL/GenBank/DDBJ whole genome shotgun (WGS) entry which is preliminary data.</text>
</comment>
<dbReference type="Proteomes" id="UP000326396">
    <property type="component" value="Linkage Group LG5"/>
</dbReference>
<reference evidence="1 2" key="1">
    <citation type="submission" date="2019-05" db="EMBL/GenBank/DDBJ databases">
        <title>Mikania micrantha, genome provides insights into the molecular mechanism of rapid growth.</title>
        <authorList>
            <person name="Liu B."/>
        </authorList>
    </citation>
    <scope>NUCLEOTIDE SEQUENCE [LARGE SCALE GENOMIC DNA]</scope>
    <source>
        <strain evidence="1">NLD-2019</strain>
        <tissue evidence="1">Leaf</tissue>
    </source>
</reference>
<dbReference type="EMBL" id="SZYD01000015">
    <property type="protein sequence ID" value="KAD3640400.1"/>
    <property type="molecule type" value="Genomic_DNA"/>
</dbReference>
<evidence type="ECO:0000313" key="2">
    <source>
        <dbReference type="Proteomes" id="UP000326396"/>
    </source>
</evidence>
<keyword evidence="2" id="KW-1185">Reference proteome</keyword>
<accession>A0A5N6MJJ9</accession>
<protein>
    <submittedName>
        <fullName evidence="1">Uncharacterized protein</fullName>
    </submittedName>
</protein>
<dbReference type="AlphaFoldDB" id="A0A5N6MJJ9"/>
<organism evidence="1 2">
    <name type="scientific">Mikania micrantha</name>
    <name type="common">bitter vine</name>
    <dbReference type="NCBI Taxonomy" id="192012"/>
    <lineage>
        <taxon>Eukaryota</taxon>
        <taxon>Viridiplantae</taxon>
        <taxon>Streptophyta</taxon>
        <taxon>Embryophyta</taxon>
        <taxon>Tracheophyta</taxon>
        <taxon>Spermatophyta</taxon>
        <taxon>Magnoliopsida</taxon>
        <taxon>eudicotyledons</taxon>
        <taxon>Gunneridae</taxon>
        <taxon>Pentapetalae</taxon>
        <taxon>asterids</taxon>
        <taxon>campanulids</taxon>
        <taxon>Asterales</taxon>
        <taxon>Asteraceae</taxon>
        <taxon>Asteroideae</taxon>
        <taxon>Heliantheae alliance</taxon>
        <taxon>Eupatorieae</taxon>
        <taxon>Mikania</taxon>
    </lineage>
</organism>
<evidence type="ECO:0000313" key="1">
    <source>
        <dbReference type="EMBL" id="KAD3640400.1"/>
    </source>
</evidence>
<name>A0A5N6MJJ9_9ASTR</name>
<proteinExistence type="predicted"/>